<evidence type="ECO:0000256" key="3">
    <source>
        <dbReference type="ARBA" id="ARBA00023163"/>
    </source>
</evidence>
<reference evidence="6 7" key="1">
    <citation type="submission" date="2024-01" db="EMBL/GenBank/DDBJ databases">
        <title>Hyphobacterium bacterium isolated from marine sediment.</title>
        <authorList>
            <person name="Zhao S."/>
        </authorList>
    </citation>
    <scope>NUCLEOTIDE SEQUENCE [LARGE SCALE GENOMIC DNA]</scope>
    <source>
        <strain evidence="7">HN65</strain>
    </source>
</reference>
<feature type="transmembrane region" description="Helical" evidence="4">
    <location>
        <begin position="70"/>
        <end position="88"/>
    </location>
</feature>
<keyword evidence="3" id="KW-0804">Transcription</keyword>
<dbReference type="Gene3D" id="1.10.10.60">
    <property type="entry name" value="Homeodomain-like"/>
    <property type="match status" value="1"/>
</dbReference>
<dbReference type="PROSITE" id="PS00041">
    <property type="entry name" value="HTH_ARAC_FAMILY_1"/>
    <property type="match status" value="1"/>
</dbReference>
<feature type="transmembrane region" description="Helical" evidence="4">
    <location>
        <begin position="119"/>
        <end position="144"/>
    </location>
</feature>
<dbReference type="PANTHER" id="PTHR43280:SF29">
    <property type="entry name" value="ARAC-FAMILY TRANSCRIPTIONAL REGULATOR"/>
    <property type="match status" value="1"/>
</dbReference>
<protein>
    <submittedName>
        <fullName evidence="6">Helix-turn-helix domain-containing protein</fullName>
    </submittedName>
</protein>
<dbReference type="SMART" id="SM00342">
    <property type="entry name" value="HTH_ARAC"/>
    <property type="match status" value="1"/>
</dbReference>
<keyword evidence="1" id="KW-0805">Transcription regulation</keyword>
<name>A0ABU7LS97_9PROT</name>
<keyword evidence="4" id="KW-0812">Transmembrane</keyword>
<proteinExistence type="predicted"/>
<dbReference type="RefSeq" id="WP_330199180.1">
    <property type="nucleotide sequence ID" value="NZ_JAZDRP010000005.1"/>
</dbReference>
<evidence type="ECO:0000256" key="2">
    <source>
        <dbReference type="ARBA" id="ARBA00023125"/>
    </source>
</evidence>
<evidence type="ECO:0000313" key="6">
    <source>
        <dbReference type="EMBL" id="MEE2526516.1"/>
    </source>
</evidence>
<evidence type="ECO:0000256" key="4">
    <source>
        <dbReference type="SAM" id="Phobius"/>
    </source>
</evidence>
<dbReference type="SUPFAM" id="SSF46689">
    <property type="entry name" value="Homeodomain-like"/>
    <property type="match status" value="1"/>
</dbReference>
<dbReference type="Pfam" id="PF12833">
    <property type="entry name" value="HTH_18"/>
    <property type="match status" value="1"/>
</dbReference>
<feature type="transmembrane region" description="Helical" evidence="4">
    <location>
        <begin position="40"/>
        <end position="64"/>
    </location>
</feature>
<feature type="transmembrane region" description="Helical" evidence="4">
    <location>
        <begin position="95"/>
        <end position="113"/>
    </location>
</feature>
<keyword evidence="4" id="KW-0472">Membrane</keyword>
<feature type="transmembrane region" description="Helical" evidence="4">
    <location>
        <begin position="187"/>
        <end position="208"/>
    </location>
</feature>
<feature type="transmembrane region" description="Helical" evidence="4">
    <location>
        <begin position="156"/>
        <end position="175"/>
    </location>
</feature>
<comment type="caution">
    <text evidence="6">The sequence shown here is derived from an EMBL/GenBank/DDBJ whole genome shotgun (WGS) entry which is preliminary data.</text>
</comment>
<sequence length="352" mass="38827">MSDLVLIEAIARSAAGTLCLLTCAVLALGARHSLAGRLGALFGFGAFAYIICTSPALADLFGIWHYPLVPLSWMDGVFFWWFCLALFCDQFRFGRSHLVPLIPLLLLMPPHFMSEPPSWIGVATLLKQVINIALILHAVVFAFSRWKDDLVDSRRRFLVVMTVSIGLSSIFLMGLDMLPLEGAAQQAYQTGASIWLVVLSFGFAVWALQARDDMFVEPQADVYRPDPAEVSARIDPADKPLLARLEAAMQAGAYLEPGLTVGSLADQLGTPEHRLRKLINGGLRYRNFSSYINSHRVKDAKEILADPEQARRQILQVALDLGYGSIASFNRAFREATGEAPTSFRRKALTAD</sequence>
<dbReference type="InterPro" id="IPR018060">
    <property type="entry name" value="HTH_AraC"/>
</dbReference>
<dbReference type="Proteomes" id="UP001354971">
    <property type="component" value="Unassembled WGS sequence"/>
</dbReference>
<evidence type="ECO:0000313" key="7">
    <source>
        <dbReference type="Proteomes" id="UP001354971"/>
    </source>
</evidence>
<dbReference type="EMBL" id="JAZDRP010000005">
    <property type="protein sequence ID" value="MEE2526516.1"/>
    <property type="molecule type" value="Genomic_DNA"/>
</dbReference>
<gene>
    <name evidence="6" type="ORF">V0U79_09070</name>
</gene>
<feature type="domain" description="HTH araC/xylS-type" evidence="5">
    <location>
        <begin position="239"/>
        <end position="347"/>
    </location>
</feature>
<feature type="transmembrane region" description="Helical" evidence="4">
    <location>
        <begin position="6"/>
        <end position="28"/>
    </location>
</feature>
<organism evidence="6 7">
    <name type="scientific">Hyphobacterium lacteum</name>
    <dbReference type="NCBI Taxonomy" id="3116575"/>
    <lineage>
        <taxon>Bacteria</taxon>
        <taxon>Pseudomonadati</taxon>
        <taxon>Pseudomonadota</taxon>
        <taxon>Alphaproteobacteria</taxon>
        <taxon>Maricaulales</taxon>
        <taxon>Maricaulaceae</taxon>
        <taxon>Hyphobacterium</taxon>
    </lineage>
</organism>
<dbReference type="InterPro" id="IPR018062">
    <property type="entry name" value="HTH_AraC-typ_CS"/>
</dbReference>
<evidence type="ECO:0000256" key="1">
    <source>
        <dbReference type="ARBA" id="ARBA00023015"/>
    </source>
</evidence>
<keyword evidence="4" id="KW-1133">Transmembrane helix</keyword>
<dbReference type="PROSITE" id="PS01124">
    <property type="entry name" value="HTH_ARAC_FAMILY_2"/>
    <property type="match status" value="1"/>
</dbReference>
<evidence type="ECO:0000259" key="5">
    <source>
        <dbReference type="PROSITE" id="PS01124"/>
    </source>
</evidence>
<accession>A0ABU7LS97</accession>
<keyword evidence="2" id="KW-0238">DNA-binding</keyword>
<keyword evidence="7" id="KW-1185">Reference proteome</keyword>
<dbReference type="PANTHER" id="PTHR43280">
    <property type="entry name" value="ARAC-FAMILY TRANSCRIPTIONAL REGULATOR"/>
    <property type="match status" value="1"/>
</dbReference>
<dbReference type="InterPro" id="IPR009057">
    <property type="entry name" value="Homeodomain-like_sf"/>
</dbReference>